<dbReference type="EMBL" id="AUZX01001652">
    <property type="protein sequence ID" value="EQD78527.1"/>
    <property type="molecule type" value="Genomic_DNA"/>
</dbReference>
<evidence type="ECO:0008006" key="2">
    <source>
        <dbReference type="Google" id="ProtNLM"/>
    </source>
</evidence>
<sequence>MKILVTATFDRVVKKMHRQQKVELDEAVRCIAADPLIGEAKVGDLLGIRVYKFRMVNQWTLLAYRVLDEDSVKLLTVGSHENFYRDLRRVDN</sequence>
<accession>T1C8P6</accession>
<protein>
    <recommendedName>
        <fullName evidence="2">Addiction module toxin RelE</fullName>
    </recommendedName>
</protein>
<gene>
    <name evidence="1" type="ORF">B1A_02209</name>
</gene>
<reference evidence="1" key="2">
    <citation type="journal article" date="2014" name="ISME J.">
        <title>Microbial stratification in low pH oxic and suboxic macroscopic growths along an acid mine drainage.</title>
        <authorList>
            <person name="Mendez-Garcia C."/>
            <person name="Mesa V."/>
            <person name="Sprenger R.R."/>
            <person name="Richter M."/>
            <person name="Diez M.S."/>
            <person name="Solano J."/>
            <person name="Bargiela R."/>
            <person name="Golyshina O.V."/>
            <person name="Manteca A."/>
            <person name="Ramos J.L."/>
            <person name="Gallego J.R."/>
            <person name="Llorente I."/>
            <person name="Martins Dos Santos V.A."/>
            <person name="Jensen O.N."/>
            <person name="Pelaez A.I."/>
            <person name="Sanchez J."/>
            <person name="Ferrer M."/>
        </authorList>
    </citation>
    <scope>NUCLEOTIDE SEQUENCE</scope>
</reference>
<dbReference type="Pfam" id="PF15781">
    <property type="entry name" value="ParE-like_toxin"/>
    <property type="match status" value="1"/>
</dbReference>
<evidence type="ECO:0000313" key="1">
    <source>
        <dbReference type="EMBL" id="EQD78527.1"/>
    </source>
</evidence>
<dbReference type="InterPro" id="IPR035093">
    <property type="entry name" value="RelE/ParE_toxin_dom_sf"/>
</dbReference>
<dbReference type="AlphaFoldDB" id="T1C8P6"/>
<comment type="caution">
    <text evidence="1">The sequence shown here is derived from an EMBL/GenBank/DDBJ whole genome shotgun (WGS) entry which is preliminary data.</text>
</comment>
<dbReference type="InterPro" id="IPR031552">
    <property type="entry name" value="ParE-like_toxin"/>
</dbReference>
<organism evidence="1">
    <name type="scientific">mine drainage metagenome</name>
    <dbReference type="NCBI Taxonomy" id="410659"/>
    <lineage>
        <taxon>unclassified sequences</taxon>
        <taxon>metagenomes</taxon>
        <taxon>ecological metagenomes</taxon>
    </lineage>
</organism>
<name>T1C8P6_9ZZZZ</name>
<dbReference type="SUPFAM" id="SSF143011">
    <property type="entry name" value="RelE-like"/>
    <property type="match status" value="1"/>
</dbReference>
<reference evidence="1" key="1">
    <citation type="submission" date="2013-08" db="EMBL/GenBank/DDBJ databases">
        <authorList>
            <person name="Mendez C."/>
            <person name="Richter M."/>
            <person name="Ferrer M."/>
            <person name="Sanchez J."/>
        </authorList>
    </citation>
    <scope>NUCLEOTIDE SEQUENCE</scope>
</reference>
<proteinExistence type="predicted"/>